<organism evidence="2 3">
    <name type="scientific">Pontibacter burrus</name>
    <dbReference type="NCBI Taxonomy" id="2704466"/>
    <lineage>
        <taxon>Bacteria</taxon>
        <taxon>Pseudomonadati</taxon>
        <taxon>Bacteroidota</taxon>
        <taxon>Cytophagia</taxon>
        <taxon>Cytophagales</taxon>
        <taxon>Hymenobacteraceae</taxon>
        <taxon>Pontibacter</taxon>
    </lineage>
</organism>
<keyword evidence="1" id="KW-0472">Membrane</keyword>
<accession>A0A6B3LT63</accession>
<gene>
    <name evidence="2" type="ORF">GXP69_03265</name>
</gene>
<protein>
    <submittedName>
        <fullName evidence="2">Uncharacterized protein</fullName>
    </submittedName>
</protein>
<sequence>MSEAFLGGVLHALHLPGTGLFVGGASVLCISLLYYYCPSRAAILKATVLVILIKGMLSPHTPPTAYLAVAIQGGLGYLLFQSRSYYKTSCFVLGVVTQLQSALQRLVVMLVVFGADLYQVAHAFVNYILKKAGMPEGEYVLYIVLVYIGAHALMGILVGWLAGRLPEILERKQLYLQQQLQAVAHTPIYNSVYTSEMKANRKRKLPVSIGLLVIGMLLALALYLNITPEQQVFTIITRALLIYIVWSQLLLPLLSSIIRKWSSIQKSLLAKELEQLLALFPFVRQQVQLSWKAIPASAPLYKKLISYPPLCLAAVVQTSN</sequence>
<dbReference type="EMBL" id="JAAGWD010000001">
    <property type="protein sequence ID" value="NEM96704.1"/>
    <property type="molecule type" value="Genomic_DNA"/>
</dbReference>
<comment type="caution">
    <text evidence="2">The sequence shown here is derived from an EMBL/GenBank/DDBJ whole genome shotgun (WGS) entry which is preliminary data.</text>
</comment>
<keyword evidence="1" id="KW-0812">Transmembrane</keyword>
<feature type="transmembrane region" description="Helical" evidence="1">
    <location>
        <begin position="232"/>
        <end position="254"/>
    </location>
</feature>
<dbReference type="RefSeq" id="WP_163912331.1">
    <property type="nucleotide sequence ID" value="NZ_JAAGWD010000001.1"/>
</dbReference>
<dbReference type="AlphaFoldDB" id="A0A6B3LT63"/>
<feature type="transmembrane region" description="Helical" evidence="1">
    <location>
        <begin position="12"/>
        <end position="35"/>
    </location>
</feature>
<evidence type="ECO:0000256" key="1">
    <source>
        <dbReference type="SAM" id="Phobius"/>
    </source>
</evidence>
<evidence type="ECO:0000313" key="2">
    <source>
        <dbReference type="EMBL" id="NEM96704.1"/>
    </source>
</evidence>
<proteinExistence type="predicted"/>
<name>A0A6B3LT63_9BACT</name>
<feature type="transmembrane region" description="Helical" evidence="1">
    <location>
        <begin position="106"/>
        <end position="129"/>
    </location>
</feature>
<dbReference type="Proteomes" id="UP000474777">
    <property type="component" value="Unassembled WGS sequence"/>
</dbReference>
<feature type="transmembrane region" description="Helical" evidence="1">
    <location>
        <begin position="205"/>
        <end position="226"/>
    </location>
</feature>
<evidence type="ECO:0000313" key="3">
    <source>
        <dbReference type="Proteomes" id="UP000474777"/>
    </source>
</evidence>
<keyword evidence="3" id="KW-1185">Reference proteome</keyword>
<feature type="transmembrane region" description="Helical" evidence="1">
    <location>
        <begin position="141"/>
        <end position="162"/>
    </location>
</feature>
<keyword evidence="1" id="KW-1133">Transmembrane helix</keyword>
<reference evidence="2 3" key="1">
    <citation type="submission" date="2020-02" db="EMBL/GenBank/DDBJ databases">
        <authorList>
            <person name="Kim M.K."/>
        </authorList>
    </citation>
    <scope>NUCLEOTIDE SEQUENCE [LARGE SCALE GENOMIC DNA]</scope>
    <source>
        <strain evidence="2 3">BT327</strain>
    </source>
</reference>